<dbReference type="RefSeq" id="WP_064001638.1">
    <property type="nucleotide sequence ID" value="NZ_LSTV01000001.1"/>
</dbReference>
<dbReference type="OrthoDB" id="9816320at2"/>
<name>A0A177KCJ1_9MICO</name>
<accession>A0A177KCJ1</accession>
<dbReference type="GO" id="GO:0003677">
    <property type="term" value="F:DNA binding"/>
    <property type="evidence" value="ECO:0007669"/>
    <property type="project" value="UniProtKB-UniRule"/>
</dbReference>
<reference evidence="4 5" key="1">
    <citation type="submission" date="2016-02" db="EMBL/GenBank/DDBJ databases">
        <authorList>
            <person name="Wen L."/>
            <person name="He K."/>
            <person name="Yang H."/>
        </authorList>
    </citation>
    <scope>NUCLEOTIDE SEQUENCE [LARGE SCALE GENOMIC DNA]</scope>
    <source>
        <strain evidence="4 5">CD11_3</strain>
    </source>
</reference>
<dbReference type="Pfam" id="PF00440">
    <property type="entry name" value="TetR_N"/>
    <property type="match status" value="1"/>
</dbReference>
<gene>
    <name evidence="4" type="ORF">AYL44_02310</name>
</gene>
<evidence type="ECO:0000313" key="5">
    <source>
        <dbReference type="Proteomes" id="UP000076998"/>
    </source>
</evidence>
<dbReference type="InterPro" id="IPR009057">
    <property type="entry name" value="Homeodomain-like_sf"/>
</dbReference>
<feature type="DNA-binding region" description="H-T-H motif" evidence="2">
    <location>
        <begin position="50"/>
        <end position="69"/>
    </location>
</feature>
<feature type="domain" description="HTH tetR-type" evidence="3">
    <location>
        <begin position="27"/>
        <end position="87"/>
    </location>
</feature>
<proteinExistence type="predicted"/>
<dbReference type="Proteomes" id="UP000076998">
    <property type="component" value="Unassembled WGS sequence"/>
</dbReference>
<evidence type="ECO:0000256" key="2">
    <source>
        <dbReference type="PROSITE-ProRule" id="PRU00335"/>
    </source>
</evidence>
<evidence type="ECO:0000256" key="1">
    <source>
        <dbReference type="ARBA" id="ARBA00023125"/>
    </source>
</evidence>
<evidence type="ECO:0000259" key="3">
    <source>
        <dbReference type="PROSITE" id="PS50977"/>
    </source>
</evidence>
<dbReference type="PROSITE" id="PS50977">
    <property type="entry name" value="HTH_TETR_2"/>
    <property type="match status" value="1"/>
</dbReference>
<dbReference type="InterPro" id="IPR001647">
    <property type="entry name" value="HTH_TetR"/>
</dbReference>
<dbReference type="EMBL" id="LSTV01000001">
    <property type="protein sequence ID" value="OAH51130.1"/>
    <property type="molecule type" value="Genomic_DNA"/>
</dbReference>
<keyword evidence="1 2" id="KW-0238">DNA-binding</keyword>
<dbReference type="SUPFAM" id="SSF46689">
    <property type="entry name" value="Homeodomain-like"/>
    <property type="match status" value="1"/>
</dbReference>
<evidence type="ECO:0000313" key="4">
    <source>
        <dbReference type="EMBL" id="OAH51130.1"/>
    </source>
</evidence>
<organism evidence="4 5">
    <name type="scientific">Microbacterium oleivorans</name>
    <dbReference type="NCBI Taxonomy" id="273677"/>
    <lineage>
        <taxon>Bacteria</taxon>
        <taxon>Bacillati</taxon>
        <taxon>Actinomycetota</taxon>
        <taxon>Actinomycetes</taxon>
        <taxon>Micrococcales</taxon>
        <taxon>Microbacteriaceae</taxon>
        <taxon>Microbacterium</taxon>
    </lineage>
</organism>
<comment type="caution">
    <text evidence="4">The sequence shown here is derived from an EMBL/GenBank/DDBJ whole genome shotgun (WGS) entry which is preliminary data.</text>
</comment>
<dbReference type="Gene3D" id="1.10.357.10">
    <property type="entry name" value="Tetracycline Repressor, domain 2"/>
    <property type="match status" value="1"/>
</dbReference>
<dbReference type="AlphaFoldDB" id="A0A177KCJ1"/>
<protein>
    <recommendedName>
        <fullName evidence="3">HTH tetR-type domain-containing protein</fullName>
    </recommendedName>
</protein>
<sequence length="213" mass="22828">MDTADAADAQDWATLALRRTPTQQRSRQKVTQAIAAAEALVLTEGVDVITLPRVAAEAGVSVGALYQYLPDRAAILGAIVARYHERLERLLDEAIERMRTDPRTEDPVGRVLRAVADVYLDEGSARSLGTVAISAEADAARRRHKRAMADRVHTLLRLAGVLDGVDAERGAAVARVAFASADAVLHEAFAASEAERALLLAELERSLRASLGA</sequence>